<feature type="domain" description="Cytochrome b5 heme-binding" evidence="5">
    <location>
        <begin position="49"/>
        <end position="95"/>
    </location>
</feature>
<dbReference type="Gene3D" id="3.10.120.10">
    <property type="entry name" value="Cytochrome b5-like heme/steroid binding domain"/>
    <property type="match status" value="1"/>
</dbReference>
<keyword evidence="3" id="KW-0408">Iron</keyword>
<name>A0ABN9W8N0_9DINO</name>
<sequence length="154" mass="16569">MDLASWTHPTAPFLQVNGSWSVRGVGGRGPTAHTLLTIRGRRVLRLPWSMLEEHPGGFDVIMGLRGRDATQEFEDAGHSESARQWALEYTSGEVLPESCTGRRPAQEASGVGAFGAQAGSLEREAWLPLLLGLASLVSAVVALRLRDSVHTAAR</sequence>
<evidence type="ECO:0000256" key="4">
    <source>
        <dbReference type="ARBA" id="ARBA00038168"/>
    </source>
</evidence>
<dbReference type="SUPFAM" id="SSF55856">
    <property type="entry name" value="Cytochrome b5-like heme/steroid binding domain"/>
    <property type="match status" value="1"/>
</dbReference>
<dbReference type="EMBL" id="CAUYUJ010018307">
    <property type="protein sequence ID" value="CAK0882559.1"/>
    <property type="molecule type" value="Genomic_DNA"/>
</dbReference>
<keyword evidence="7" id="KW-1185">Reference proteome</keyword>
<dbReference type="InterPro" id="IPR001199">
    <property type="entry name" value="Cyt_B5-like_heme/steroid-bd"/>
</dbReference>
<accession>A0ABN9W8N0</accession>
<evidence type="ECO:0000313" key="6">
    <source>
        <dbReference type="EMBL" id="CAK0882559.1"/>
    </source>
</evidence>
<dbReference type="InterPro" id="IPR050668">
    <property type="entry name" value="Cytochrome_b5"/>
</dbReference>
<evidence type="ECO:0000256" key="3">
    <source>
        <dbReference type="ARBA" id="ARBA00023004"/>
    </source>
</evidence>
<evidence type="ECO:0000256" key="2">
    <source>
        <dbReference type="ARBA" id="ARBA00022723"/>
    </source>
</evidence>
<evidence type="ECO:0000313" key="7">
    <source>
        <dbReference type="Proteomes" id="UP001189429"/>
    </source>
</evidence>
<dbReference type="PANTHER" id="PTHR19359">
    <property type="entry name" value="CYTOCHROME B5"/>
    <property type="match status" value="1"/>
</dbReference>
<evidence type="ECO:0000256" key="1">
    <source>
        <dbReference type="ARBA" id="ARBA00022617"/>
    </source>
</evidence>
<dbReference type="InterPro" id="IPR036400">
    <property type="entry name" value="Cyt_B5-like_heme/steroid_sf"/>
</dbReference>
<dbReference type="PROSITE" id="PS50255">
    <property type="entry name" value="CYTOCHROME_B5_2"/>
    <property type="match status" value="1"/>
</dbReference>
<keyword evidence="2" id="KW-0479">Metal-binding</keyword>
<protein>
    <recommendedName>
        <fullName evidence="5">Cytochrome b5 heme-binding domain-containing protein</fullName>
    </recommendedName>
</protein>
<comment type="similarity">
    <text evidence="4">Belongs to the cytochrome b5 family.</text>
</comment>
<reference evidence="6" key="1">
    <citation type="submission" date="2023-10" db="EMBL/GenBank/DDBJ databases">
        <authorList>
            <person name="Chen Y."/>
            <person name="Shah S."/>
            <person name="Dougan E. K."/>
            <person name="Thang M."/>
            <person name="Chan C."/>
        </authorList>
    </citation>
    <scope>NUCLEOTIDE SEQUENCE [LARGE SCALE GENOMIC DNA]</scope>
</reference>
<evidence type="ECO:0000259" key="5">
    <source>
        <dbReference type="PROSITE" id="PS50255"/>
    </source>
</evidence>
<organism evidence="6 7">
    <name type="scientific">Prorocentrum cordatum</name>
    <dbReference type="NCBI Taxonomy" id="2364126"/>
    <lineage>
        <taxon>Eukaryota</taxon>
        <taxon>Sar</taxon>
        <taxon>Alveolata</taxon>
        <taxon>Dinophyceae</taxon>
        <taxon>Prorocentrales</taxon>
        <taxon>Prorocentraceae</taxon>
        <taxon>Prorocentrum</taxon>
    </lineage>
</organism>
<keyword evidence="1" id="KW-0349">Heme</keyword>
<gene>
    <name evidence="6" type="ORF">PCOR1329_LOCUS65033</name>
</gene>
<proteinExistence type="inferred from homology"/>
<dbReference type="Pfam" id="PF00173">
    <property type="entry name" value="Cyt-b5"/>
    <property type="match status" value="1"/>
</dbReference>
<dbReference type="PANTHER" id="PTHR19359:SF25">
    <property type="entry name" value="CYTOCHROME B5 HEME-BINDING DOMAIN-CONTAINING PROTEIN"/>
    <property type="match status" value="1"/>
</dbReference>
<dbReference type="Proteomes" id="UP001189429">
    <property type="component" value="Unassembled WGS sequence"/>
</dbReference>
<comment type="caution">
    <text evidence="6">The sequence shown here is derived from an EMBL/GenBank/DDBJ whole genome shotgun (WGS) entry which is preliminary data.</text>
</comment>